<gene>
    <name evidence="1" type="ORF">BDY19DRAFT_99388</name>
</gene>
<proteinExistence type="predicted"/>
<protein>
    <submittedName>
        <fullName evidence="1">Concanavalin A-like lectin/glucanase domain-containing protein</fullName>
    </submittedName>
</protein>
<organism evidence="1 2">
    <name type="scientific">Irpex rosettiformis</name>
    <dbReference type="NCBI Taxonomy" id="378272"/>
    <lineage>
        <taxon>Eukaryota</taxon>
        <taxon>Fungi</taxon>
        <taxon>Dikarya</taxon>
        <taxon>Basidiomycota</taxon>
        <taxon>Agaricomycotina</taxon>
        <taxon>Agaricomycetes</taxon>
        <taxon>Polyporales</taxon>
        <taxon>Irpicaceae</taxon>
        <taxon>Irpex</taxon>
    </lineage>
</organism>
<evidence type="ECO:0000313" key="1">
    <source>
        <dbReference type="EMBL" id="KAI0090040.1"/>
    </source>
</evidence>
<sequence length="442" mass="46698">MRLHLPLLLCLFTTISPADANIFARGTESFARIASKAHRHAARRSAGLARDLRLSFQGLLAEQPQGAQSVANSRVYCVNSPGLSSNTNNNDTSPAIGNATTVISGPSFTSSSGGKASGTASSGRASATASSAPSSPWKLKQSYQGNSFFNGWDFFTGADPTNGIVTYIDQNTAKQANLISINSDGNAVMKVETTPQVQNTRQSVRITTQLTFTGGLVIMDSVHMPTGCGTWPAFWTNGPNWPNNGEIDIVEGVNDYTNNQATIHTAPGCTLSSSSSSALGISGTLVGGTVCAAALTGNQGCGVRSPQTNSFGASFNSNNGGVYAMQWDNDGVSVFFFPRNNIPDDITANAPLPQNWGTPMAFWPSANCDPFKFFNGHSAIFDTTLCGDWASGVWTSSGIPGQEQSCAQRTGVSTCEQFVRQNGGSFSEAYWEVSYVKIFQTS</sequence>
<reference evidence="1" key="1">
    <citation type="journal article" date="2021" name="Environ. Microbiol.">
        <title>Gene family expansions and transcriptome signatures uncover fungal adaptations to wood decay.</title>
        <authorList>
            <person name="Hage H."/>
            <person name="Miyauchi S."/>
            <person name="Viragh M."/>
            <person name="Drula E."/>
            <person name="Min B."/>
            <person name="Chaduli D."/>
            <person name="Navarro D."/>
            <person name="Favel A."/>
            <person name="Norest M."/>
            <person name="Lesage-Meessen L."/>
            <person name="Balint B."/>
            <person name="Merenyi Z."/>
            <person name="de Eugenio L."/>
            <person name="Morin E."/>
            <person name="Martinez A.T."/>
            <person name="Baldrian P."/>
            <person name="Stursova M."/>
            <person name="Martinez M.J."/>
            <person name="Novotny C."/>
            <person name="Magnuson J.K."/>
            <person name="Spatafora J.W."/>
            <person name="Maurice S."/>
            <person name="Pangilinan J."/>
            <person name="Andreopoulos W."/>
            <person name="LaButti K."/>
            <person name="Hundley H."/>
            <person name="Na H."/>
            <person name="Kuo A."/>
            <person name="Barry K."/>
            <person name="Lipzen A."/>
            <person name="Henrissat B."/>
            <person name="Riley R."/>
            <person name="Ahrendt S."/>
            <person name="Nagy L.G."/>
            <person name="Grigoriev I.V."/>
            <person name="Martin F."/>
            <person name="Rosso M.N."/>
        </authorList>
    </citation>
    <scope>NUCLEOTIDE SEQUENCE</scope>
    <source>
        <strain evidence="1">CBS 384.51</strain>
    </source>
</reference>
<name>A0ACB8U7V9_9APHY</name>
<keyword evidence="2" id="KW-1185">Reference proteome</keyword>
<comment type="caution">
    <text evidence="1">The sequence shown here is derived from an EMBL/GenBank/DDBJ whole genome shotgun (WGS) entry which is preliminary data.</text>
</comment>
<evidence type="ECO:0000313" key="2">
    <source>
        <dbReference type="Proteomes" id="UP001055072"/>
    </source>
</evidence>
<dbReference type="Proteomes" id="UP001055072">
    <property type="component" value="Unassembled WGS sequence"/>
</dbReference>
<accession>A0ACB8U7V9</accession>
<dbReference type="EMBL" id="MU274909">
    <property type="protein sequence ID" value="KAI0090040.1"/>
    <property type="molecule type" value="Genomic_DNA"/>
</dbReference>